<evidence type="ECO:0000313" key="2">
    <source>
        <dbReference type="Proteomes" id="UP000243052"/>
    </source>
</evidence>
<dbReference type="Pfam" id="PF02330">
    <property type="entry name" value="MAM33"/>
    <property type="match status" value="1"/>
</dbReference>
<dbReference type="EMBL" id="CP014243">
    <property type="protein sequence ID" value="AMD20107.1"/>
    <property type="molecule type" value="Genomic_DNA"/>
</dbReference>
<dbReference type="Gene3D" id="3.10.280.10">
    <property type="entry name" value="Mitochondrial glycoprotein"/>
    <property type="match status" value="1"/>
</dbReference>
<accession>A0A0X8HRG9</accession>
<dbReference type="SUPFAM" id="SSF54529">
    <property type="entry name" value="Mitochondrial glycoprotein MAM33-like"/>
    <property type="match status" value="1"/>
</dbReference>
<proteinExistence type="predicted"/>
<dbReference type="InterPro" id="IPR036561">
    <property type="entry name" value="MAM33_sf"/>
</dbReference>
<evidence type="ECO:0000313" key="1">
    <source>
        <dbReference type="EMBL" id="AMD20107.1"/>
    </source>
</evidence>
<sequence>MLFRLAARGSLRVVGRRFASYNSVCRPLCVTRSFSKTIPTLNSHNEIIRTKLQSELDLENSNHEKELPDGLSQFLKDSNFAIVPSNGVNIAELVRKGDNETIHVFFDVAQIANLPCDRNSVEEYIEGKEEEEMQNIEDNSYANINVVVVKQDQSAVSFECLMNIVEGSFYVDSVTPYASASDALKQSADAEIARELGYRGPPFSNLDEDLQQSLEEYLESRYIGDELATFITSYSEYKENEEYISWLEKMRKFFS</sequence>
<name>A0A0X8HRG9_9SACH</name>
<organism evidence="1 2">
    <name type="scientific">Eremothecium sinecaudum</name>
    <dbReference type="NCBI Taxonomy" id="45286"/>
    <lineage>
        <taxon>Eukaryota</taxon>
        <taxon>Fungi</taxon>
        <taxon>Dikarya</taxon>
        <taxon>Ascomycota</taxon>
        <taxon>Saccharomycotina</taxon>
        <taxon>Saccharomycetes</taxon>
        <taxon>Saccharomycetales</taxon>
        <taxon>Saccharomycetaceae</taxon>
        <taxon>Eremothecium</taxon>
    </lineage>
</organism>
<dbReference type="GeneID" id="28723340"/>
<dbReference type="Proteomes" id="UP000243052">
    <property type="component" value="Chromosome iii"/>
</dbReference>
<dbReference type="RefSeq" id="XP_017987103.1">
    <property type="nucleotide sequence ID" value="XM_018131009.1"/>
</dbReference>
<gene>
    <name evidence="1" type="ORF">AW171_hschr31977</name>
</gene>
<dbReference type="STRING" id="45286.A0A0X8HRG9"/>
<dbReference type="GO" id="GO:0042256">
    <property type="term" value="P:cytosolic ribosome assembly"/>
    <property type="evidence" value="ECO:0007669"/>
    <property type="project" value="TreeGrafter"/>
</dbReference>
<reference evidence="1 2" key="1">
    <citation type="submission" date="2016-01" db="EMBL/GenBank/DDBJ databases">
        <title>Genome sequence of the yeast Holleya sinecauda.</title>
        <authorList>
            <person name="Dietrich F.S."/>
        </authorList>
    </citation>
    <scope>NUCLEOTIDE SEQUENCE [LARGE SCALE GENOMIC DNA]</scope>
    <source>
        <strain evidence="1 2">ATCC 58844</strain>
    </source>
</reference>
<dbReference type="InterPro" id="IPR003428">
    <property type="entry name" value="MAM33"/>
</dbReference>
<dbReference type="OrthoDB" id="278212at2759"/>
<dbReference type="GO" id="GO:0005759">
    <property type="term" value="C:mitochondrial matrix"/>
    <property type="evidence" value="ECO:0007669"/>
    <property type="project" value="InterPro"/>
</dbReference>
<protein>
    <submittedName>
        <fullName evidence="1">HCL044Wp</fullName>
    </submittedName>
</protein>
<dbReference type="PANTHER" id="PTHR10826:SF1">
    <property type="entry name" value="COMPLEMENT COMPONENT 1 Q SUBCOMPONENT-BINDING PROTEIN, MITOCHONDRIAL"/>
    <property type="match status" value="1"/>
</dbReference>
<keyword evidence="2" id="KW-1185">Reference proteome</keyword>
<dbReference type="PANTHER" id="PTHR10826">
    <property type="entry name" value="COMPLEMENT COMPONENT 1"/>
    <property type="match status" value="1"/>
</dbReference>
<dbReference type="AlphaFoldDB" id="A0A0X8HRG9"/>